<comment type="caution">
    <text evidence="1">The sequence shown here is derived from an EMBL/GenBank/DDBJ whole genome shotgun (WGS) entry which is preliminary data.</text>
</comment>
<evidence type="ECO:0000313" key="1">
    <source>
        <dbReference type="EMBL" id="KAF2717249.1"/>
    </source>
</evidence>
<dbReference type="EMBL" id="MU003848">
    <property type="protein sequence ID" value="KAF2717249.1"/>
    <property type="molecule type" value="Genomic_DNA"/>
</dbReference>
<accession>A0A9P4Q024</accession>
<evidence type="ECO:0000313" key="2">
    <source>
        <dbReference type="Proteomes" id="UP000799441"/>
    </source>
</evidence>
<sequence length="198" mass="22086">MEREATARAWPACESQCRQRPSDRMSDRVARAGFKLCDHHLEGGHHGVSSYQFGFNDVRFDGNPCRWVGNNRIDFRAAIIRGHVLSATMTHSSTVSSAACSSQTDLTTSMEVKVSIQCVSVSIPFPVRVLDLALPISLSILHAWKAPMSRYPWPNSPLVPPPWHRAVRGRIDLSTVFLVSSRTHIRVYGAQVHAVPTW</sequence>
<reference evidence="1" key="1">
    <citation type="journal article" date="2020" name="Stud. Mycol.">
        <title>101 Dothideomycetes genomes: a test case for predicting lifestyles and emergence of pathogens.</title>
        <authorList>
            <person name="Haridas S."/>
            <person name="Albert R."/>
            <person name="Binder M."/>
            <person name="Bloem J."/>
            <person name="Labutti K."/>
            <person name="Salamov A."/>
            <person name="Andreopoulos B."/>
            <person name="Baker S."/>
            <person name="Barry K."/>
            <person name="Bills G."/>
            <person name="Bluhm B."/>
            <person name="Cannon C."/>
            <person name="Castanera R."/>
            <person name="Culley D."/>
            <person name="Daum C."/>
            <person name="Ezra D."/>
            <person name="Gonzalez J."/>
            <person name="Henrissat B."/>
            <person name="Kuo A."/>
            <person name="Liang C."/>
            <person name="Lipzen A."/>
            <person name="Lutzoni F."/>
            <person name="Magnuson J."/>
            <person name="Mondo S."/>
            <person name="Nolan M."/>
            <person name="Ohm R."/>
            <person name="Pangilinan J."/>
            <person name="Park H.-J."/>
            <person name="Ramirez L."/>
            <person name="Alfaro M."/>
            <person name="Sun H."/>
            <person name="Tritt A."/>
            <person name="Yoshinaga Y."/>
            <person name="Zwiers L.-H."/>
            <person name="Turgeon B."/>
            <person name="Goodwin S."/>
            <person name="Spatafora J."/>
            <person name="Crous P."/>
            <person name="Grigoriev I."/>
        </authorList>
    </citation>
    <scope>NUCLEOTIDE SEQUENCE</scope>
    <source>
        <strain evidence="1">CBS 116435</strain>
    </source>
</reference>
<gene>
    <name evidence="1" type="ORF">K431DRAFT_160481</name>
</gene>
<keyword evidence="2" id="KW-1185">Reference proteome</keyword>
<name>A0A9P4Q024_9PEZI</name>
<dbReference type="Proteomes" id="UP000799441">
    <property type="component" value="Unassembled WGS sequence"/>
</dbReference>
<proteinExistence type="predicted"/>
<organism evidence="1 2">
    <name type="scientific">Polychaeton citri CBS 116435</name>
    <dbReference type="NCBI Taxonomy" id="1314669"/>
    <lineage>
        <taxon>Eukaryota</taxon>
        <taxon>Fungi</taxon>
        <taxon>Dikarya</taxon>
        <taxon>Ascomycota</taxon>
        <taxon>Pezizomycotina</taxon>
        <taxon>Dothideomycetes</taxon>
        <taxon>Dothideomycetidae</taxon>
        <taxon>Capnodiales</taxon>
        <taxon>Capnodiaceae</taxon>
        <taxon>Polychaeton</taxon>
    </lineage>
</organism>
<dbReference type="AlphaFoldDB" id="A0A9P4Q024"/>
<protein>
    <submittedName>
        <fullName evidence="1">Uncharacterized protein</fullName>
    </submittedName>
</protein>